<dbReference type="GO" id="GO:0003887">
    <property type="term" value="F:DNA-directed DNA polymerase activity"/>
    <property type="evidence" value="ECO:0007669"/>
    <property type="project" value="UniProtKB-EC"/>
</dbReference>
<dbReference type="EMBL" id="UAWL01000006">
    <property type="protein sequence ID" value="SQB97664.1"/>
    <property type="molecule type" value="Genomic_DNA"/>
</dbReference>
<dbReference type="CDD" id="cd06127">
    <property type="entry name" value="DEDDh"/>
    <property type="match status" value="1"/>
</dbReference>
<dbReference type="GO" id="GO:0008408">
    <property type="term" value="F:3'-5' exonuclease activity"/>
    <property type="evidence" value="ECO:0007669"/>
    <property type="project" value="TreeGrafter"/>
</dbReference>
<evidence type="ECO:0000313" key="4">
    <source>
        <dbReference type="EMBL" id="SQB97664.1"/>
    </source>
</evidence>
<dbReference type="Gene3D" id="3.30.420.10">
    <property type="entry name" value="Ribonuclease H-like superfamily/Ribonuclease H"/>
    <property type="match status" value="1"/>
</dbReference>
<name>A0A2X3BD19_9HELI</name>
<dbReference type="SMART" id="SM00479">
    <property type="entry name" value="EXOIII"/>
    <property type="match status" value="1"/>
</dbReference>
<evidence type="ECO:0000313" key="5">
    <source>
        <dbReference type="Proteomes" id="UP000250166"/>
    </source>
</evidence>
<dbReference type="InterPro" id="IPR006054">
    <property type="entry name" value="DnaQ"/>
</dbReference>
<gene>
    <name evidence="4" type="primary">dnaQ</name>
    <name evidence="4" type="ORF">NCTC13102_00309</name>
</gene>
<dbReference type="NCBIfam" id="TIGR00573">
    <property type="entry name" value="dnaq"/>
    <property type="match status" value="1"/>
</dbReference>
<reference evidence="4 5" key="1">
    <citation type="submission" date="2018-06" db="EMBL/GenBank/DDBJ databases">
        <authorList>
            <consortium name="Pathogen Informatics"/>
            <person name="Doyle S."/>
        </authorList>
    </citation>
    <scope>NUCLEOTIDE SEQUENCE [LARGE SCALE GENOMIC DNA]</scope>
    <source>
        <strain evidence="4 5">NCTC13102</strain>
    </source>
</reference>
<dbReference type="InterPro" id="IPR013520">
    <property type="entry name" value="Ribonucl_H"/>
</dbReference>
<dbReference type="RefSeq" id="WP_112058275.1">
    <property type="nucleotide sequence ID" value="NZ_UAWL01000006.1"/>
</dbReference>
<keyword evidence="4" id="KW-0548">Nucleotidyltransferase</keyword>
<dbReference type="InterPro" id="IPR036397">
    <property type="entry name" value="RNaseH_sf"/>
</dbReference>
<dbReference type="EC" id="2.7.7.7" evidence="4"/>
<organism evidence="4 5">
    <name type="scientific">Helicobacter fennelliae</name>
    <dbReference type="NCBI Taxonomy" id="215"/>
    <lineage>
        <taxon>Bacteria</taxon>
        <taxon>Pseudomonadati</taxon>
        <taxon>Campylobacterota</taxon>
        <taxon>Epsilonproteobacteria</taxon>
        <taxon>Campylobacterales</taxon>
        <taxon>Helicobacteraceae</taxon>
        <taxon>Helicobacter</taxon>
    </lineage>
</organism>
<proteinExistence type="predicted"/>
<dbReference type="PANTHER" id="PTHR30231">
    <property type="entry name" value="DNA POLYMERASE III SUBUNIT EPSILON"/>
    <property type="match status" value="1"/>
</dbReference>
<comment type="subunit">
    <text evidence="2">DNA polymerase III contains a core (composed of alpha, epsilon and theta chains) that associates with a tau subunit. This core dimerizes to form the POLIII' complex. PolIII' associates with the gamma complex (composed of gamma, delta, delta', psi and chi chains) and with the beta chain to form the complete DNA polymerase III complex.</text>
</comment>
<feature type="domain" description="Exonuclease" evidence="3">
    <location>
        <begin position="72"/>
        <end position="236"/>
    </location>
</feature>
<sequence length="258" mass="29722">MAQAHHHIFKRLYENPISKEEFFGFLETLKNTESQESPQTQIELLKAKGFPLYEDNDCFGLQTKNTSLHKQKFCFVDIETTGTRPKEAQIIEIGAILYQDGKILDRFDELIFAPFVPEIITQITQITTDMLTNARQAHQVLREFKEFLGDSVFVAHNVGFDYSFVSYAMESEHLGELLNPKLCTIDLARRTILSKRYSLQYLNEFLGINTSIAHRAYADALTALEIFKISTLCLPHYITTTQDLIDFSKHSESKIKLR</sequence>
<dbReference type="AlphaFoldDB" id="A0A2X3BD19"/>
<dbReference type="SUPFAM" id="SSF53098">
    <property type="entry name" value="Ribonuclease H-like"/>
    <property type="match status" value="1"/>
</dbReference>
<accession>A0A2X3BD19</accession>
<dbReference type="EC" id="2.7.7.-" evidence="4"/>
<evidence type="ECO:0000256" key="2">
    <source>
        <dbReference type="ARBA" id="ARBA00026073"/>
    </source>
</evidence>
<dbReference type="Pfam" id="PF00929">
    <property type="entry name" value="RNase_T"/>
    <property type="match status" value="1"/>
</dbReference>
<dbReference type="FunFam" id="3.30.420.10:FF:000045">
    <property type="entry name" value="3'-5' exonuclease DinG"/>
    <property type="match status" value="1"/>
</dbReference>
<protein>
    <submittedName>
        <fullName evidence="4">DNA polymerase III subunit epsilon</fullName>
        <ecNumber evidence="4">2.7.7.-</ecNumber>
        <ecNumber evidence="4">2.7.7.7</ecNumber>
    </submittedName>
</protein>
<dbReference type="GO" id="GO:0005829">
    <property type="term" value="C:cytosol"/>
    <property type="evidence" value="ECO:0007669"/>
    <property type="project" value="TreeGrafter"/>
</dbReference>
<evidence type="ECO:0000259" key="3">
    <source>
        <dbReference type="SMART" id="SM00479"/>
    </source>
</evidence>
<dbReference type="InterPro" id="IPR012337">
    <property type="entry name" value="RNaseH-like_sf"/>
</dbReference>
<evidence type="ECO:0000256" key="1">
    <source>
        <dbReference type="ARBA" id="ARBA00025483"/>
    </source>
</evidence>
<dbReference type="PANTHER" id="PTHR30231:SF41">
    <property type="entry name" value="DNA POLYMERASE III SUBUNIT EPSILON"/>
    <property type="match status" value="1"/>
</dbReference>
<dbReference type="Proteomes" id="UP000250166">
    <property type="component" value="Unassembled WGS sequence"/>
</dbReference>
<dbReference type="GO" id="GO:0003677">
    <property type="term" value="F:DNA binding"/>
    <property type="evidence" value="ECO:0007669"/>
    <property type="project" value="InterPro"/>
</dbReference>
<comment type="function">
    <text evidence="1">DNA polymerase III is a complex, multichain enzyme responsible for most of the replicative synthesis in bacteria. The epsilon subunit contain the editing function and is a proofreading 3'-5' exonuclease.</text>
</comment>
<dbReference type="GO" id="GO:0045004">
    <property type="term" value="P:DNA replication proofreading"/>
    <property type="evidence" value="ECO:0007669"/>
    <property type="project" value="TreeGrafter"/>
</dbReference>
<keyword evidence="4" id="KW-0808">Transferase</keyword>
<dbReference type="NCBIfam" id="NF006316">
    <property type="entry name" value="PRK08517.1"/>
    <property type="match status" value="1"/>
</dbReference>